<reference evidence="11" key="1">
    <citation type="journal article" date="2014" name="Front. Microbiol.">
        <title>High frequency of phylogenetically diverse reductive dehalogenase-homologous genes in deep subseafloor sedimentary metagenomes.</title>
        <authorList>
            <person name="Kawai M."/>
            <person name="Futagami T."/>
            <person name="Toyoda A."/>
            <person name="Takaki Y."/>
            <person name="Nishi S."/>
            <person name="Hori S."/>
            <person name="Arai W."/>
            <person name="Tsubouchi T."/>
            <person name="Morono Y."/>
            <person name="Uchiyama I."/>
            <person name="Ito T."/>
            <person name="Fujiyama A."/>
            <person name="Inagaki F."/>
            <person name="Takami H."/>
        </authorList>
    </citation>
    <scope>NUCLEOTIDE SEQUENCE</scope>
    <source>
        <strain evidence="11">Expedition CK06-06</strain>
    </source>
</reference>
<evidence type="ECO:0000256" key="2">
    <source>
        <dbReference type="ARBA" id="ARBA00004496"/>
    </source>
</evidence>
<comment type="similarity">
    <text evidence="4">Belongs to the purine/pyrimidine phosphoribosyltransferase family.</text>
</comment>
<evidence type="ECO:0000256" key="5">
    <source>
        <dbReference type="ARBA" id="ARBA00011893"/>
    </source>
</evidence>
<evidence type="ECO:0000256" key="6">
    <source>
        <dbReference type="ARBA" id="ARBA00022490"/>
    </source>
</evidence>
<feature type="domain" description="Phosphoribosyltransferase" evidence="10">
    <location>
        <begin position="15"/>
        <end position="62"/>
    </location>
</feature>
<gene>
    <name evidence="11" type="ORF">S01H1_32556</name>
</gene>
<organism evidence="11">
    <name type="scientific">marine sediment metagenome</name>
    <dbReference type="NCBI Taxonomy" id="412755"/>
    <lineage>
        <taxon>unclassified sequences</taxon>
        <taxon>metagenomes</taxon>
        <taxon>ecological metagenomes</taxon>
    </lineage>
</organism>
<dbReference type="GO" id="GO:0044209">
    <property type="term" value="P:AMP salvage"/>
    <property type="evidence" value="ECO:0007669"/>
    <property type="project" value="TreeGrafter"/>
</dbReference>
<dbReference type="Gene3D" id="3.40.50.2020">
    <property type="match status" value="1"/>
</dbReference>
<dbReference type="GO" id="GO:0003999">
    <property type="term" value="F:adenine phosphoribosyltransferase activity"/>
    <property type="evidence" value="ECO:0007669"/>
    <property type="project" value="UniProtKB-EC"/>
</dbReference>
<dbReference type="EC" id="2.4.2.7" evidence="5"/>
<dbReference type="PANTHER" id="PTHR32315">
    <property type="entry name" value="ADENINE PHOSPHORIBOSYLTRANSFERASE"/>
    <property type="match status" value="1"/>
</dbReference>
<dbReference type="CDD" id="cd06223">
    <property type="entry name" value="PRTases_typeI"/>
    <property type="match status" value="1"/>
</dbReference>
<comment type="pathway">
    <text evidence="3">Purine metabolism; AMP biosynthesis via salvage pathway; AMP from adenine: step 1/1.</text>
</comment>
<keyword evidence="9" id="KW-0660">Purine salvage</keyword>
<comment type="caution">
    <text evidence="11">The sequence shown here is derived from an EMBL/GenBank/DDBJ whole genome shotgun (WGS) entry which is preliminary data.</text>
</comment>
<dbReference type="EMBL" id="BARS01020165">
    <property type="protein sequence ID" value="GAG04126.1"/>
    <property type="molecule type" value="Genomic_DNA"/>
</dbReference>
<dbReference type="GO" id="GO:0006166">
    <property type="term" value="P:purine ribonucleoside salvage"/>
    <property type="evidence" value="ECO:0007669"/>
    <property type="project" value="UniProtKB-KW"/>
</dbReference>
<dbReference type="SUPFAM" id="SSF53271">
    <property type="entry name" value="PRTase-like"/>
    <property type="match status" value="1"/>
</dbReference>
<dbReference type="PANTHER" id="PTHR32315:SF3">
    <property type="entry name" value="ADENINE PHOSPHORIBOSYLTRANSFERASE"/>
    <property type="match status" value="1"/>
</dbReference>
<dbReference type="InterPro" id="IPR029057">
    <property type="entry name" value="PRTase-like"/>
</dbReference>
<accession>X0VUA1</accession>
<dbReference type="GO" id="GO:0006168">
    <property type="term" value="P:adenine salvage"/>
    <property type="evidence" value="ECO:0007669"/>
    <property type="project" value="TreeGrafter"/>
</dbReference>
<keyword evidence="7" id="KW-0328">Glycosyltransferase</keyword>
<name>X0VUA1_9ZZZZ</name>
<evidence type="ECO:0000313" key="11">
    <source>
        <dbReference type="EMBL" id="GAG04126.1"/>
    </source>
</evidence>
<sequence>ISQEFEKEYGKDSFEMHEDAIEKGESVLICDDLLATGGSLKAAIGLVERLGGKVNGIACLIELTFLPGREKAKGYDLFTLLKYDSEEVKEKK</sequence>
<evidence type="ECO:0000256" key="3">
    <source>
        <dbReference type="ARBA" id="ARBA00004659"/>
    </source>
</evidence>
<feature type="non-terminal residue" evidence="11">
    <location>
        <position position="1"/>
    </location>
</feature>
<evidence type="ECO:0000259" key="10">
    <source>
        <dbReference type="Pfam" id="PF00156"/>
    </source>
</evidence>
<evidence type="ECO:0000256" key="9">
    <source>
        <dbReference type="ARBA" id="ARBA00022726"/>
    </source>
</evidence>
<comment type="subcellular location">
    <subcellularLocation>
        <location evidence="2">Cytoplasm</location>
    </subcellularLocation>
</comment>
<dbReference type="AlphaFoldDB" id="X0VUA1"/>
<dbReference type="InterPro" id="IPR050054">
    <property type="entry name" value="UPRTase/APRTase"/>
</dbReference>
<evidence type="ECO:0000256" key="1">
    <source>
        <dbReference type="ARBA" id="ARBA00000868"/>
    </source>
</evidence>
<proteinExistence type="inferred from homology"/>
<dbReference type="InterPro" id="IPR000836">
    <property type="entry name" value="PRTase_dom"/>
</dbReference>
<evidence type="ECO:0000256" key="4">
    <source>
        <dbReference type="ARBA" id="ARBA00008391"/>
    </source>
</evidence>
<dbReference type="GO" id="GO:0002055">
    <property type="term" value="F:adenine binding"/>
    <property type="evidence" value="ECO:0007669"/>
    <property type="project" value="TreeGrafter"/>
</dbReference>
<keyword evidence="8" id="KW-0808">Transferase</keyword>
<evidence type="ECO:0000256" key="8">
    <source>
        <dbReference type="ARBA" id="ARBA00022679"/>
    </source>
</evidence>
<dbReference type="Pfam" id="PF00156">
    <property type="entry name" value="Pribosyltran"/>
    <property type="match status" value="1"/>
</dbReference>
<dbReference type="GO" id="GO:0005737">
    <property type="term" value="C:cytoplasm"/>
    <property type="evidence" value="ECO:0007669"/>
    <property type="project" value="UniProtKB-SubCell"/>
</dbReference>
<dbReference type="GO" id="GO:0016208">
    <property type="term" value="F:AMP binding"/>
    <property type="evidence" value="ECO:0007669"/>
    <property type="project" value="TreeGrafter"/>
</dbReference>
<comment type="catalytic activity">
    <reaction evidence="1">
        <text>AMP + diphosphate = 5-phospho-alpha-D-ribose 1-diphosphate + adenine</text>
        <dbReference type="Rhea" id="RHEA:16609"/>
        <dbReference type="ChEBI" id="CHEBI:16708"/>
        <dbReference type="ChEBI" id="CHEBI:33019"/>
        <dbReference type="ChEBI" id="CHEBI:58017"/>
        <dbReference type="ChEBI" id="CHEBI:456215"/>
        <dbReference type="EC" id="2.4.2.7"/>
    </reaction>
</comment>
<protein>
    <recommendedName>
        <fullName evidence="5">adenine phosphoribosyltransferase</fullName>
        <ecNumber evidence="5">2.4.2.7</ecNumber>
    </recommendedName>
</protein>
<evidence type="ECO:0000256" key="7">
    <source>
        <dbReference type="ARBA" id="ARBA00022676"/>
    </source>
</evidence>
<keyword evidence="6" id="KW-0963">Cytoplasm</keyword>